<evidence type="ECO:0000313" key="1">
    <source>
        <dbReference type="EMBL" id="GEU92968.1"/>
    </source>
</evidence>
<organism evidence="1">
    <name type="scientific">Tanacetum cinerariifolium</name>
    <name type="common">Dalmatian daisy</name>
    <name type="synonym">Chrysanthemum cinerariifolium</name>
    <dbReference type="NCBI Taxonomy" id="118510"/>
    <lineage>
        <taxon>Eukaryota</taxon>
        <taxon>Viridiplantae</taxon>
        <taxon>Streptophyta</taxon>
        <taxon>Embryophyta</taxon>
        <taxon>Tracheophyta</taxon>
        <taxon>Spermatophyta</taxon>
        <taxon>Magnoliopsida</taxon>
        <taxon>eudicotyledons</taxon>
        <taxon>Gunneridae</taxon>
        <taxon>Pentapetalae</taxon>
        <taxon>asterids</taxon>
        <taxon>campanulids</taxon>
        <taxon>Asterales</taxon>
        <taxon>Asteraceae</taxon>
        <taxon>Asteroideae</taxon>
        <taxon>Anthemideae</taxon>
        <taxon>Anthemidinae</taxon>
        <taxon>Tanacetum</taxon>
    </lineage>
</organism>
<dbReference type="AlphaFoldDB" id="A0A6L2P3A4"/>
<dbReference type="EMBL" id="BKCJ010010748">
    <property type="protein sequence ID" value="GEU92968.1"/>
    <property type="molecule type" value="Genomic_DNA"/>
</dbReference>
<proteinExistence type="predicted"/>
<gene>
    <name evidence="1" type="ORF">Tci_064946</name>
</gene>
<protein>
    <submittedName>
        <fullName evidence="1">Uncharacterized protein</fullName>
    </submittedName>
</protein>
<accession>A0A6L2P3A4</accession>
<name>A0A6L2P3A4_TANCI</name>
<comment type="caution">
    <text evidence="1">The sequence shown here is derived from an EMBL/GenBank/DDBJ whole genome shotgun (WGS) entry which is preliminary data.</text>
</comment>
<reference evidence="1" key="1">
    <citation type="journal article" date="2019" name="Sci. Rep.">
        <title>Draft genome of Tanacetum cinerariifolium, the natural source of mosquito coil.</title>
        <authorList>
            <person name="Yamashiro T."/>
            <person name="Shiraishi A."/>
            <person name="Satake H."/>
            <person name="Nakayama K."/>
        </authorList>
    </citation>
    <scope>NUCLEOTIDE SEQUENCE</scope>
</reference>
<sequence length="278" mass="31661">MTNNTSYHYVEHMTSSLESNDTVANHYPNDYDLCEPNSHHEDEEVSSNEYVEEWLNIEMGKRVSRQDKEEEKDALIDILKIVVEECKTIYKNAQIKAPSSRTSKIQGVSFVIEAKEGDSTKTLQCQLPPKEINPRSFTLPCTIGIGEKMKFDMNGGICHRVPFENIFMASSVQESKYFNPLEIKTDVYSYDSPACLLFEQSTHPCSDVSIDIIDSSDDMQELEGSQEDEVGSHLLENVLGYCIPMAREGFEEEEEWESDIEKACYTPPFVMSETSEVK</sequence>